<dbReference type="GO" id="GO:0003684">
    <property type="term" value="F:damaged DNA binding"/>
    <property type="evidence" value="ECO:0007669"/>
    <property type="project" value="InterPro"/>
</dbReference>
<feature type="non-terminal residue" evidence="14">
    <location>
        <position position="1"/>
    </location>
</feature>
<dbReference type="PANTHER" id="PTHR15169">
    <property type="entry name" value="DAMAGE-SPECIFIC DNA BINDING PROTEIN 2"/>
    <property type="match status" value="1"/>
</dbReference>
<feature type="region of interest" description="Disordered" evidence="13">
    <location>
        <begin position="1"/>
        <end position="69"/>
    </location>
</feature>
<dbReference type="AlphaFoldDB" id="A0A1B6ERN3"/>
<dbReference type="PANTHER" id="PTHR15169:SF0">
    <property type="entry name" value="DNA DAMAGE-BINDING PROTEIN 2"/>
    <property type="match status" value="1"/>
</dbReference>
<dbReference type="SMART" id="SM00320">
    <property type="entry name" value="WD40"/>
    <property type="match status" value="6"/>
</dbReference>
<comment type="similarity">
    <text evidence="2">Belongs to the WD repeat DDB2/WDR76 family.</text>
</comment>
<proteinExistence type="inferred from homology"/>
<organism evidence="14">
    <name type="scientific">Cuerna arida</name>
    <dbReference type="NCBI Taxonomy" id="1464854"/>
    <lineage>
        <taxon>Eukaryota</taxon>
        <taxon>Metazoa</taxon>
        <taxon>Ecdysozoa</taxon>
        <taxon>Arthropoda</taxon>
        <taxon>Hexapoda</taxon>
        <taxon>Insecta</taxon>
        <taxon>Pterygota</taxon>
        <taxon>Neoptera</taxon>
        <taxon>Paraneoptera</taxon>
        <taxon>Hemiptera</taxon>
        <taxon>Auchenorrhyncha</taxon>
        <taxon>Membracoidea</taxon>
        <taxon>Cicadellidae</taxon>
        <taxon>Cicadellinae</taxon>
        <taxon>Proconiini</taxon>
        <taxon>Cuerna</taxon>
    </lineage>
</organism>
<accession>A0A1B6ERN3</accession>
<evidence type="ECO:0000256" key="13">
    <source>
        <dbReference type="SAM" id="MobiDB-lite"/>
    </source>
</evidence>
<comment type="subcellular location">
    <subcellularLocation>
        <location evidence="1">Nucleus</location>
    </subcellularLocation>
</comment>
<evidence type="ECO:0000256" key="4">
    <source>
        <dbReference type="ARBA" id="ARBA00022574"/>
    </source>
</evidence>
<evidence type="ECO:0000256" key="12">
    <source>
        <dbReference type="PROSITE-ProRule" id="PRU00221"/>
    </source>
</evidence>
<dbReference type="InterPro" id="IPR001680">
    <property type="entry name" value="WD40_rpt"/>
</dbReference>
<dbReference type="GO" id="GO:0005634">
    <property type="term" value="C:nucleus"/>
    <property type="evidence" value="ECO:0007669"/>
    <property type="project" value="UniProtKB-SubCell"/>
</dbReference>
<keyword evidence="5" id="KW-0677">Repeat</keyword>
<dbReference type="PROSITE" id="PS00678">
    <property type="entry name" value="WD_REPEATS_1"/>
    <property type="match status" value="1"/>
</dbReference>
<evidence type="ECO:0000313" key="14">
    <source>
        <dbReference type="EMBL" id="JAS40645.1"/>
    </source>
</evidence>
<dbReference type="Gene3D" id="2.130.10.10">
    <property type="entry name" value="YVTN repeat-like/Quinoprotein amine dehydrogenase"/>
    <property type="match status" value="1"/>
</dbReference>
<reference evidence="14" key="1">
    <citation type="submission" date="2015-11" db="EMBL/GenBank/DDBJ databases">
        <title>De novo transcriptome assembly of four potential Pierce s Disease insect vectors from Arizona vineyards.</title>
        <authorList>
            <person name="Tassone E.E."/>
        </authorList>
    </citation>
    <scope>NUCLEOTIDE SEQUENCE</scope>
</reference>
<dbReference type="InterPro" id="IPR015943">
    <property type="entry name" value="WD40/YVTN_repeat-like_dom_sf"/>
</dbReference>
<dbReference type="InterPro" id="IPR033312">
    <property type="entry name" value="DDB2"/>
</dbReference>
<evidence type="ECO:0000256" key="10">
    <source>
        <dbReference type="ARBA" id="ARBA00023242"/>
    </source>
</evidence>
<feature type="repeat" description="WD" evidence="12">
    <location>
        <begin position="252"/>
        <end position="294"/>
    </location>
</feature>
<evidence type="ECO:0000256" key="5">
    <source>
        <dbReference type="ARBA" id="ARBA00022737"/>
    </source>
</evidence>
<keyword evidence="8" id="KW-0238">DNA-binding</keyword>
<gene>
    <name evidence="14" type="ORF">g.43945</name>
</gene>
<dbReference type="EMBL" id="GECZ01029124">
    <property type="protein sequence ID" value="JAS40645.1"/>
    <property type="molecule type" value="Transcribed_RNA"/>
</dbReference>
<evidence type="ECO:0000256" key="1">
    <source>
        <dbReference type="ARBA" id="ARBA00004123"/>
    </source>
</evidence>
<evidence type="ECO:0000256" key="9">
    <source>
        <dbReference type="ARBA" id="ARBA00023204"/>
    </source>
</evidence>
<dbReference type="GO" id="GO:0009411">
    <property type="term" value="P:response to UV"/>
    <property type="evidence" value="ECO:0007669"/>
    <property type="project" value="TreeGrafter"/>
</dbReference>
<name>A0A1B6ERN3_9HEMI</name>
<evidence type="ECO:0000256" key="2">
    <source>
        <dbReference type="ARBA" id="ARBA00005434"/>
    </source>
</evidence>
<evidence type="ECO:0000256" key="7">
    <source>
        <dbReference type="ARBA" id="ARBA00022786"/>
    </source>
</evidence>
<evidence type="ECO:0000256" key="11">
    <source>
        <dbReference type="ARBA" id="ARBA00031670"/>
    </source>
</evidence>
<dbReference type="SUPFAM" id="SSF50978">
    <property type="entry name" value="WD40 repeat-like"/>
    <property type="match status" value="1"/>
</dbReference>
<keyword evidence="10" id="KW-0539">Nucleus</keyword>
<dbReference type="Pfam" id="PF00400">
    <property type="entry name" value="WD40"/>
    <property type="match status" value="1"/>
</dbReference>
<dbReference type="GO" id="GO:0080008">
    <property type="term" value="C:Cul4-RING E3 ubiquitin ligase complex"/>
    <property type="evidence" value="ECO:0007669"/>
    <property type="project" value="InterPro"/>
</dbReference>
<keyword evidence="6" id="KW-0227">DNA damage</keyword>
<keyword evidence="4 12" id="KW-0853">WD repeat</keyword>
<dbReference type="GO" id="GO:0006281">
    <property type="term" value="P:DNA repair"/>
    <property type="evidence" value="ECO:0007669"/>
    <property type="project" value="UniProtKB-KW"/>
</dbReference>
<dbReference type="PROSITE" id="PS50082">
    <property type="entry name" value="WD_REPEATS_2"/>
    <property type="match status" value="1"/>
</dbReference>
<dbReference type="InterPro" id="IPR019775">
    <property type="entry name" value="WD40_repeat_CS"/>
</dbReference>
<protein>
    <recommendedName>
        <fullName evidence="3">DNA damage-binding protein 2</fullName>
    </recommendedName>
    <alternativeName>
        <fullName evidence="11">Damage-specific DNA-binding protein 2</fullName>
    </alternativeName>
</protein>
<sequence>NSVNNMGNEKRNLRSNSSEDSEAKKRKLSRPSEEKKPSKFKTPSRVNGLKLIPVEGTSKYPVEQDDTEDTEKPVANHIHFLNNFQRGFGKLSVIEQIAEQMYTRDLRWFTIVMQVDTPELRVSGMQWHPYIPNLLVSGGKSGLLQLHNANDLSKLPEPKKKFDGIGPGGTIEAIRFNTKRGIEVCTASVDGTVSTYNFDKDLRSIIVKSSEPYRVWFCSVDVHSDGKGVYAGDNEGRLAIHHLDSGKTSYDLRIHKSKIKHLEFHPGNPNLMVTASLDKKVKLWDIRKLDNKYSYFDCLEHMSAVASATFSRTDGCRLLTTDLHDGLRVFKAPNWTLEHEIGHPHRCFQHMTNITASWHPATDLFAIGRYPDPRFDRYDPGARCVDVYSALSGKLHCQLMDSGKLLTSLSYFNSTGSMLATATGRKINIWQCRRT</sequence>
<keyword evidence="9" id="KW-0234">DNA repair</keyword>
<dbReference type="PROSITE" id="PS50294">
    <property type="entry name" value="WD_REPEATS_REGION"/>
    <property type="match status" value="1"/>
</dbReference>
<evidence type="ECO:0000256" key="8">
    <source>
        <dbReference type="ARBA" id="ARBA00023125"/>
    </source>
</evidence>
<dbReference type="InterPro" id="IPR036322">
    <property type="entry name" value="WD40_repeat_dom_sf"/>
</dbReference>
<evidence type="ECO:0000256" key="3">
    <source>
        <dbReference type="ARBA" id="ARBA00014580"/>
    </source>
</evidence>
<keyword evidence="7" id="KW-0833">Ubl conjugation pathway</keyword>
<evidence type="ECO:0000256" key="6">
    <source>
        <dbReference type="ARBA" id="ARBA00022763"/>
    </source>
</evidence>